<dbReference type="SUPFAM" id="SSF47240">
    <property type="entry name" value="Ferritin-like"/>
    <property type="match status" value="1"/>
</dbReference>
<dbReference type="PANTHER" id="PTHR42782:SF4">
    <property type="entry name" value="DUF455 DOMAIN-CONTAINING PROTEIN"/>
    <property type="match status" value="1"/>
</dbReference>
<dbReference type="InterPro" id="IPR009078">
    <property type="entry name" value="Ferritin-like_SF"/>
</dbReference>
<dbReference type="Pfam" id="PF04305">
    <property type="entry name" value="DUF455"/>
    <property type="match status" value="1"/>
</dbReference>
<proteinExistence type="predicted"/>
<dbReference type="InterPro" id="IPR011197">
    <property type="entry name" value="UCP012318"/>
</dbReference>
<organism evidence="1 2">
    <name type="scientific">Lamprobacter modestohalophilus</name>
    <dbReference type="NCBI Taxonomy" id="1064514"/>
    <lineage>
        <taxon>Bacteria</taxon>
        <taxon>Pseudomonadati</taxon>
        <taxon>Pseudomonadota</taxon>
        <taxon>Gammaproteobacteria</taxon>
        <taxon>Chromatiales</taxon>
        <taxon>Chromatiaceae</taxon>
        <taxon>Lamprobacter</taxon>
    </lineage>
</organism>
<dbReference type="EMBL" id="NRRY01000007">
    <property type="protein sequence ID" value="MBK1618155.1"/>
    <property type="molecule type" value="Genomic_DNA"/>
</dbReference>
<gene>
    <name evidence="1" type="ORF">CKO42_06790</name>
</gene>
<dbReference type="RefSeq" id="WP_207148668.1">
    <property type="nucleotide sequence ID" value="NZ_NRRY01000007.1"/>
</dbReference>
<evidence type="ECO:0008006" key="3">
    <source>
        <dbReference type="Google" id="ProtNLM"/>
    </source>
</evidence>
<evidence type="ECO:0000313" key="2">
    <source>
        <dbReference type="Proteomes" id="UP001138768"/>
    </source>
</evidence>
<dbReference type="InterPro" id="IPR007402">
    <property type="entry name" value="DUF455"/>
</dbReference>
<keyword evidence="2" id="KW-1185">Reference proteome</keyword>
<evidence type="ECO:0000313" key="1">
    <source>
        <dbReference type="EMBL" id="MBK1618155.1"/>
    </source>
</evidence>
<comment type="caution">
    <text evidence="1">The sequence shown here is derived from an EMBL/GenBank/DDBJ whole genome shotgun (WGS) entry which is preliminary data.</text>
</comment>
<accession>A0A9X0W7C6</accession>
<dbReference type="PANTHER" id="PTHR42782">
    <property type="entry name" value="SI:CH73-314G15.3"/>
    <property type="match status" value="1"/>
</dbReference>
<dbReference type="Proteomes" id="UP001138768">
    <property type="component" value="Unassembled WGS sequence"/>
</dbReference>
<name>A0A9X0W7C6_9GAMM</name>
<dbReference type="PIRSF" id="PIRSF012318">
    <property type="entry name" value="UCP012318"/>
    <property type="match status" value="1"/>
</dbReference>
<dbReference type="AlphaFoldDB" id="A0A9X0W7C6"/>
<dbReference type="CDD" id="cd00657">
    <property type="entry name" value="Ferritin_like"/>
    <property type="match status" value="1"/>
</dbReference>
<reference evidence="1 2" key="1">
    <citation type="journal article" date="2020" name="Microorganisms">
        <title>Osmotic Adaptation and Compatible Solute Biosynthesis of Phototrophic Bacteria as Revealed from Genome Analyses.</title>
        <authorList>
            <person name="Imhoff J.F."/>
            <person name="Rahn T."/>
            <person name="Kunzel S."/>
            <person name="Keller A."/>
            <person name="Neulinger S.C."/>
        </authorList>
    </citation>
    <scope>NUCLEOTIDE SEQUENCE [LARGE SCALE GENOMIC DNA]</scope>
    <source>
        <strain evidence="1 2">DSM 25653</strain>
    </source>
</reference>
<sequence length="285" mass="31220">MTNQTAKQTLVSAAAACLAATEPDTKVALTRQVSARWAAGEIAPGAPADWHPLQTPGRPARPRLVSARELPKRKLNNPAGLASLVHAVAHIEFNAINLAWDAVQRFTQMPTAYQADWAKVAAEEAEHFVLMRDRLQALGYDYGDLPAHDGLWDMARRTAGDVLERMALVPRVLEARGLDVTPGMIERLRQIGDHDTADRLEIILRDEVGHVAIGSRWFHHLCQERGLEPRATSLAMIRLHLHGEVRCPLNRADRLSAGFDGAELDDLEGLCAGGGQRPTQRTAGN</sequence>
<protein>
    <recommendedName>
        <fullName evidence="3">Ferritin-like domain-containing protein</fullName>
    </recommendedName>
</protein>